<evidence type="ECO:0000259" key="9">
    <source>
        <dbReference type="Pfam" id="PF01431"/>
    </source>
</evidence>
<keyword evidence="7" id="KW-0482">Metalloprotease</keyword>
<keyword evidence="4" id="KW-0479">Metal-binding</keyword>
<dbReference type="SUPFAM" id="SSF55486">
    <property type="entry name" value="Metalloproteases ('zincins'), catalytic domain"/>
    <property type="match status" value="1"/>
</dbReference>
<dbReference type="RefSeq" id="WP_315725708.1">
    <property type="nucleotide sequence ID" value="NZ_JAVUPU010000004.1"/>
</dbReference>
<keyword evidence="5 11" id="KW-0378">Hydrolase</keyword>
<evidence type="ECO:0000256" key="6">
    <source>
        <dbReference type="ARBA" id="ARBA00022833"/>
    </source>
</evidence>
<dbReference type="PANTHER" id="PTHR11733">
    <property type="entry name" value="ZINC METALLOPROTEASE FAMILY M13 NEPRILYSIN-RELATED"/>
    <property type="match status" value="1"/>
</dbReference>
<evidence type="ECO:0000259" key="10">
    <source>
        <dbReference type="Pfam" id="PF05649"/>
    </source>
</evidence>
<evidence type="ECO:0000256" key="2">
    <source>
        <dbReference type="ARBA" id="ARBA00007357"/>
    </source>
</evidence>
<dbReference type="PANTHER" id="PTHR11733:SF167">
    <property type="entry name" value="FI17812P1-RELATED"/>
    <property type="match status" value="1"/>
</dbReference>
<dbReference type="Proteomes" id="UP001259572">
    <property type="component" value="Unassembled WGS sequence"/>
</dbReference>
<protein>
    <submittedName>
        <fullName evidence="11">M13 family metallopeptidase</fullName>
        <ecNumber evidence="11">3.4.24.-</ecNumber>
    </submittedName>
</protein>
<evidence type="ECO:0000256" key="4">
    <source>
        <dbReference type="ARBA" id="ARBA00022723"/>
    </source>
</evidence>
<dbReference type="PROSITE" id="PS51885">
    <property type="entry name" value="NEPRILYSIN"/>
    <property type="match status" value="1"/>
</dbReference>
<dbReference type="Pfam" id="PF01431">
    <property type="entry name" value="Peptidase_M13"/>
    <property type="match status" value="1"/>
</dbReference>
<evidence type="ECO:0000313" key="11">
    <source>
        <dbReference type="EMBL" id="MDT9599083.1"/>
    </source>
</evidence>
<dbReference type="InterPro" id="IPR042089">
    <property type="entry name" value="Peptidase_M13_dom_2"/>
</dbReference>
<feature type="domain" description="Peptidase M13 C-terminal" evidence="9">
    <location>
        <begin position="481"/>
        <end position="679"/>
    </location>
</feature>
<feature type="domain" description="Peptidase M13 N-terminal" evidence="10">
    <location>
        <begin position="56"/>
        <end position="427"/>
    </location>
</feature>
<keyword evidence="6" id="KW-0862">Zinc</keyword>
<keyword evidence="8" id="KW-0732">Signal</keyword>
<comment type="similarity">
    <text evidence="2">Belongs to the peptidase M13 family.</text>
</comment>
<evidence type="ECO:0000256" key="7">
    <source>
        <dbReference type="ARBA" id="ARBA00023049"/>
    </source>
</evidence>
<gene>
    <name evidence="11" type="ORF">RQX22_08985</name>
</gene>
<dbReference type="Pfam" id="PF05649">
    <property type="entry name" value="Peptidase_M13_N"/>
    <property type="match status" value="1"/>
</dbReference>
<dbReference type="EMBL" id="JAVUPU010000004">
    <property type="protein sequence ID" value="MDT9599083.1"/>
    <property type="molecule type" value="Genomic_DNA"/>
</dbReference>
<keyword evidence="12" id="KW-1185">Reference proteome</keyword>
<dbReference type="InterPro" id="IPR008753">
    <property type="entry name" value="Peptidase_M13_N"/>
</dbReference>
<accession>A0ABU3Q7Y3</accession>
<sequence>MRHLLLPVLLAATMLAGPAVLSAQEAPSVASPVAGGKPQLGTFGFDETGVDEAVKPGDDFYAYANGGWARNTPMPADKAQWGSYMILRDLTTERLRAIIEAAKADPANKLGQAYAAYMDTARIEALGMAPIQPWLGKIKGLTDRTGYTALVAQANEMGISGPYGQYVWSDDKQPERMVLLIEQGGTGLPDRDMYLSDKPAFAKMREAYVTHLANVLTLAGEKNVRARAQAIMAMETEIAKVQWTREDVSDMAKTYHKFTLAETAQFATPTLDLQAILKAAGSNLTDVIVREPSAVKGIAAIVDKAPVAVLRDQMIVRSLDSLAPALPDAVEAERFAFYDKVMKGTPEREPRWRRGATLVNYMLRDEVAQIYVQRHFPPEYKAVMNDLATNLLAVMDQRIDRLGWMQPVTKAKAKEKLKGFTVRVGYPDKWRDYAGLQVRSDDLFGNVVRSNRFEFRHVVDRANKPTQRWDWYLSPQTVNANATYNRLEITFPAAFLQPPSFDARADPAVNYGAIGAIAGHEISHHFDDQGSKYNEKGVLANWWTPEDLKAFDAAGKALIAQYDAYEPLPGEHVKGEFTLGENIGDLAGLTIAYDAYKRSLGGKPAPVIDGYTGDQRFFLGWAQFWRLKQRDEHLRQALLTDAHSPAIQRTWVVRNLDAWYDAFDVKPGDKLYLEPAKRVRVW</sequence>
<dbReference type="EC" id="3.4.24.-" evidence="11"/>
<proteinExistence type="inferred from homology"/>
<dbReference type="CDD" id="cd08662">
    <property type="entry name" value="M13"/>
    <property type="match status" value="1"/>
</dbReference>
<dbReference type="PRINTS" id="PR00786">
    <property type="entry name" value="NEPRILYSIN"/>
</dbReference>
<feature type="signal peptide" evidence="8">
    <location>
        <begin position="1"/>
        <end position="23"/>
    </location>
</feature>
<dbReference type="InterPro" id="IPR000718">
    <property type="entry name" value="Peptidase_M13"/>
</dbReference>
<feature type="chain" id="PRO_5046432875" evidence="8">
    <location>
        <begin position="24"/>
        <end position="682"/>
    </location>
</feature>
<comment type="caution">
    <text evidence="11">The sequence shown here is derived from an EMBL/GenBank/DDBJ whole genome shotgun (WGS) entry which is preliminary data.</text>
</comment>
<comment type="cofactor">
    <cofactor evidence="1">
        <name>Zn(2+)</name>
        <dbReference type="ChEBI" id="CHEBI:29105"/>
    </cofactor>
</comment>
<name>A0ABU3Q7Y3_9SPHN</name>
<evidence type="ECO:0000256" key="8">
    <source>
        <dbReference type="SAM" id="SignalP"/>
    </source>
</evidence>
<evidence type="ECO:0000256" key="3">
    <source>
        <dbReference type="ARBA" id="ARBA00022670"/>
    </source>
</evidence>
<dbReference type="Gene3D" id="1.10.1380.10">
    <property type="entry name" value="Neutral endopeptidase , domain2"/>
    <property type="match status" value="1"/>
</dbReference>
<evidence type="ECO:0000256" key="1">
    <source>
        <dbReference type="ARBA" id="ARBA00001947"/>
    </source>
</evidence>
<evidence type="ECO:0000256" key="5">
    <source>
        <dbReference type="ARBA" id="ARBA00022801"/>
    </source>
</evidence>
<dbReference type="Gene3D" id="3.40.390.10">
    <property type="entry name" value="Collagenase (Catalytic Domain)"/>
    <property type="match status" value="1"/>
</dbReference>
<dbReference type="InterPro" id="IPR018497">
    <property type="entry name" value="Peptidase_M13_C"/>
</dbReference>
<reference evidence="11 12" key="1">
    <citation type="submission" date="2023-05" db="EMBL/GenBank/DDBJ databases">
        <authorList>
            <person name="Guo Y."/>
        </authorList>
    </citation>
    <scope>NUCLEOTIDE SEQUENCE [LARGE SCALE GENOMIC DNA]</scope>
    <source>
        <strain evidence="11 12">GR2756</strain>
    </source>
</reference>
<dbReference type="InterPro" id="IPR024079">
    <property type="entry name" value="MetalloPept_cat_dom_sf"/>
</dbReference>
<organism evidence="11 12">
    <name type="scientific">Sphingosinicella rhizophila</name>
    <dbReference type="NCBI Taxonomy" id="3050082"/>
    <lineage>
        <taxon>Bacteria</taxon>
        <taxon>Pseudomonadati</taxon>
        <taxon>Pseudomonadota</taxon>
        <taxon>Alphaproteobacteria</taxon>
        <taxon>Sphingomonadales</taxon>
        <taxon>Sphingosinicellaceae</taxon>
        <taxon>Sphingosinicella</taxon>
    </lineage>
</organism>
<keyword evidence="3" id="KW-0645">Protease</keyword>
<dbReference type="GO" id="GO:0016787">
    <property type="term" value="F:hydrolase activity"/>
    <property type="evidence" value="ECO:0007669"/>
    <property type="project" value="UniProtKB-KW"/>
</dbReference>
<evidence type="ECO:0000313" key="12">
    <source>
        <dbReference type="Proteomes" id="UP001259572"/>
    </source>
</evidence>